<dbReference type="AlphaFoldDB" id="A0A1H3JUT7"/>
<keyword evidence="2" id="KW-1185">Reference proteome</keyword>
<accession>A0A1H3JUT7</accession>
<dbReference type="EMBL" id="FNOW01000065">
    <property type="protein sequence ID" value="SDY43098.1"/>
    <property type="molecule type" value="Genomic_DNA"/>
</dbReference>
<evidence type="ECO:0008006" key="3">
    <source>
        <dbReference type="Google" id="ProtNLM"/>
    </source>
</evidence>
<dbReference type="InterPro" id="IPR025048">
    <property type="entry name" value="DUF3987"/>
</dbReference>
<sequence length="1011" mass="109226">MDTRPAMGAVSTAPALNLASLPAEIRANIGAQTTPDFAPVTVTNAMFLAAIAPNLDNDERLWSAHFNTKPGGFPPLASVWGGYPLKAAEGVAETPSRNAYFSVATIRPDKNGEHHRRRECFSRLFCVVLDDAAPPAGLAPTWVLATSAGKTQVGFKLTAPLADSGIATRLHKALAAAGHLAADKNGNNPVRYVRLPVGSNTKYDPVFAHQLLHWAPDNTVTLDALISGLGLDRAAILTPPVEPEKMPLNSVISNAEEWVIKAKRIGLDAALRTVKDPSLGRHQEIFALGCRAARDGLPPEALDVALDAFAANMRPTDTNGVESGINWDSERKAIRDGYRQGCADGVPKLVDASGLVVQAPAKAAQPAAAAALDGDESPLTRLEAESLIAWAWSTGTTLPRKPAGLFAYRTLKNLKGEPKTREAMRSPIVGFNTYTAPWIELGWHTTKADFMGEVAKYLPNRANIVMAQAEKNGTVPNDVSSDVLIADAQSWLNRVGSLVVADAIGRELLARVLTEWPEPQPIPATLCPVEMFDMALLPASLRDWIADVSERMQCPPDFPAVGAMVALSSVIGRKAVIRPKRHDDWAVVPNLWGAVVGRPGIMKSPALSAALAPLDRLQAKANSEHKDAKRDYARNEKLRAMQDKSDEAKAQKLIAQGKRSEAEQLLIEAENDADNSDAPPVLRRYRVTDASVEALGEILIENQWGTLAYRDELHGLLASMDKEGQEGARSFYLQGYDGNQSYTFDRIVRGRHLHIPAVCLALLGGIQPGKLKSYVRAATEGGNGDDGLLQRFSLIVWPDVAQEWRDVDRWPETEAKNRAFAVFERLDTIAPTIDPDTGESAPAVYRFSPAAQGIFKQWRAELEQRLRDGSLPPALESHLSKYRKLVPAIALVCALADSETEVSEASLLRALAWGEYLESHAKRVYAAGMGLDLDGAVALLAKIKAGSVKDGFKPSDVYLKGWAGLATPKDVGGAARILCDLGYLRRDETPPQAKGGRPSVTYSINPLLSTE</sequence>
<evidence type="ECO:0000313" key="1">
    <source>
        <dbReference type="EMBL" id="SDY43098.1"/>
    </source>
</evidence>
<dbReference type="RefSeq" id="WP_091335403.1">
    <property type="nucleotide sequence ID" value="NZ_FNOW01000065.1"/>
</dbReference>
<dbReference type="Pfam" id="PF13148">
    <property type="entry name" value="DUF3987"/>
    <property type="match status" value="1"/>
</dbReference>
<name>A0A1H3JUT7_ALLWA</name>
<proteinExistence type="predicted"/>
<protein>
    <recommendedName>
        <fullName evidence="3">DUF3987 domain-containing protein</fullName>
    </recommendedName>
</protein>
<reference evidence="2" key="1">
    <citation type="submission" date="2016-10" db="EMBL/GenBank/DDBJ databases">
        <authorList>
            <person name="Varghese N."/>
            <person name="Submissions S."/>
        </authorList>
    </citation>
    <scope>NUCLEOTIDE SEQUENCE [LARGE SCALE GENOMIC DNA]</scope>
    <source>
        <strain evidence="2">DSM 173</strain>
    </source>
</reference>
<dbReference type="Proteomes" id="UP000198672">
    <property type="component" value="Unassembled WGS sequence"/>
</dbReference>
<dbReference type="STRING" id="61595.SAMN05421644_16511"/>
<dbReference type="OrthoDB" id="784829at2"/>
<dbReference type="Gene3D" id="3.30.70.1790">
    <property type="entry name" value="RepB DNA-primase, N-terminal domain"/>
    <property type="match status" value="1"/>
</dbReference>
<organism evidence="1 2">
    <name type="scientific">Allochromatium warmingii</name>
    <name type="common">Chromatium warmingii</name>
    <dbReference type="NCBI Taxonomy" id="61595"/>
    <lineage>
        <taxon>Bacteria</taxon>
        <taxon>Pseudomonadati</taxon>
        <taxon>Pseudomonadota</taxon>
        <taxon>Gammaproteobacteria</taxon>
        <taxon>Chromatiales</taxon>
        <taxon>Chromatiaceae</taxon>
        <taxon>Allochromatium</taxon>
    </lineage>
</organism>
<gene>
    <name evidence="1" type="ORF">SAMN05421644_16511</name>
</gene>
<evidence type="ECO:0000313" key="2">
    <source>
        <dbReference type="Proteomes" id="UP000198672"/>
    </source>
</evidence>